<name>A0A1X0R1D5_RHIZD</name>
<accession>A0A1X0R1D5</accession>
<organism evidence="1">
    <name type="scientific">Rhizopus microsporus var. microsporus</name>
    <dbReference type="NCBI Taxonomy" id="86635"/>
    <lineage>
        <taxon>Eukaryota</taxon>
        <taxon>Fungi</taxon>
        <taxon>Fungi incertae sedis</taxon>
        <taxon>Mucoromycota</taxon>
        <taxon>Mucoromycotina</taxon>
        <taxon>Mucoromycetes</taxon>
        <taxon>Mucorales</taxon>
        <taxon>Mucorineae</taxon>
        <taxon>Rhizopodaceae</taxon>
        <taxon>Rhizopus</taxon>
    </lineage>
</organism>
<sequence>MADIVDNNHDLMNKILHRTLWAAVNNNTVFDVLYLSTTSGQENRQPKRYYQNRKILKEGYRMEVPNQALLRDLHALRMKYKKGERHNILHSAPVNALNMNGNNYPEQPEVFLGELYCRLGHYARLT</sequence>
<evidence type="ECO:0000313" key="1">
    <source>
        <dbReference type="EMBL" id="ORE05796.1"/>
    </source>
</evidence>
<dbReference type="EMBL" id="KV921936">
    <property type="protein sequence ID" value="ORE05796.1"/>
    <property type="molecule type" value="Genomic_DNA"/>
</dbReference>
<dbReference type="Proteomes" id="UP000242414">
    <property type="component" value="Unassembled WGS sequence"/>
</dbReference>
<proteinExistence type="predicted"/>
<protein>
    <submittedName>
        <fullName evidence="1">Uncharacterized protein</fullName>
    </submittedName>
</protein>
<gene>
    <name evidence="1" type="ORF">BCV72DRAFT_242508</name>
</gene>
<reference evidence="1" key="1">
    <citation type="journal article" date="2016" name="Proc. Natl. Acad. Sci. U.S.A.">
        <title>Lipid metabolic changes in an early divergent fungus govern the establishment of a mutualistic symbiosis with endobacteria.</title>
        <authorList>
            <person name="Lastovetsky O.A."/>
            <person name="Gaspar M.L."/>
            <person name="Mondo S.J."/>
            <person name="LaButti K.M."/>
            <person name="Sandor L."/>
            <person name="Grigoriev I.V."/>
            <person name="Henry S.A."/>
            <person name="Pawlowska T.E."/>
        </authorList>
    </citation>
    <scope>NUCLEOTIDE SEQUENCE [LARGE SCALE GENOMIC DNA]</scope>
    <source>
        <strain evidence="1">ATCC 52814</strain>
    </source>
</reference>
<dbReference type="AlphaFoldDB" id="A0A1X0R1D5"/>
<dbReference type="VEuPathDB" id="FungiDB:BCV72DRAFT_242508"/>